<organism evidence="3 5">
    <name type="scientific">Thermococcus thioreducens</name>
    <dbReference type="NCBI Taxonomy" id="277988"/>
    <lineage>
        <taxon>Archaea</taxon>
        <taxon>Methanobacteriati</taxon>
        <taxon>Methanobacteriota</taxon>
        <taxon>Thermococci</taxon>
        <taxon>Thermococcales</taxon>
        <taxon>Thermococcaceae</taxon>
        <taxon>Thermococcus</taxon>
    </lineage>
</organism>
<evidence type="ECO:0000256" key="1">
    <source>
        <dbReference type="HAMAP-Rule" id="MF_00582"/>
    </source>
</evidence>
<proteinExistence type="inferred from homology"/>
<name>A0A0Q2XPR5_9EURY</name>
<dbReference type="STRING" id="277988.SAMN05216170_2237"/>
<dbReference type="KEGG" id="ttd:A3L14_10670"/>
<dbReference type="GeneID" id="33334894"/>
<comment type="similarity">
    <text evidence="1">Belongs to the UPF0215 family.</text>
</comment>
<dbReference type="PIRSF" id="PIRSF006380">
    <property type="entry name" value="UCP006380"/>
    <property type="match status" value="1"/>
</dbReference>
<evidence type="ECO:0000313" key="4">
    <source>
        <dbReference type="EMBL" id="SEW22516.1"/>
    </source>
</evidence>
<evidence type="ECO:0000313" key="5">
    <source>
        <dbReference type="Proteomes" id="UP000051862"/>
    </source>
</evidence>
<dbReference type="Pfam" id="PF01949">
    <property type="entry name" value="Endo_dU"/>
    <property type="match status" value="1"/>
</dbReference>
<dbReference type="EMBL" id="FOIW01000003">
    <property type="protein sequence ID" value="SEW22516.1"/>
    <property type="molecule type" value="Genomic_DNA"/>
</dbReference>
<dbReference type="Proteomes" id="UP000250136">
    <property type="component" value="Chromosome"/>
</dbReference>
<dbReference type="PATRIC" id="fig|277988.4.peg.203"/>
<dbReference type="EMBL" id="CP015105">
    <property type="protein sequence ID" value="ASJ13313.1"/>
    <property type="molecule type" value="Genomic_DNA"/>
</dbReference>
<dbReference type="InterPro" id="IPR002802">
    <property type="entry name" value="Endo_dU"/>
</dbReference>
<dbReference type="PANTHER" id="PTHR39518">
    <property type="entry name" value="UPF0215 PROTEIN MJ1150"/>
    <property type="match status" value="1"/>
</dbReference>
<evidence type="ECO:0000313" key="6">
    <source>
        <dbReference type="Proteomes" id="UP000182125"/>
    </source>
</evidence>
<dbReference type="OrthoDB" id="15207at2157"/>
<sequence length="195" mass="21520">MIRKVKPQIRVVGFDDGTFSFSSKLKGEKTVLVGVVMKGSQEVVGVLSRWITVDGSDATDAMIDAINSSRFKDLRLILLRGITYAGFNVVDLERLHSETGLPLIVVIRKRPDMEAMVKALRKHFRDAEERIALLKKAPPLLELVPEKLYIQAVGIDGDKASEVIRVTTRTGLIPEPLRLAHMIASAVMTGESTRG</sequence>
<evidence type="ECO:0000313" key="7">
    <source>
        <dbReference type="Proteomes" id="UP000250136"/>
    </source>
</evidence>
<reference evidence="4 6" key="3">
    <citation type="submission" date="2016-10" db="EMBL/GenBank/DDBJ databases">
        <authorList>
            <person name="de Groot N.N."/>
        </authorList>
    </citation>
    <scope>NUCLEOTIDE SEQUENCE [LARGE SCALE GENOMIC DNA]</scope>
    <source>
        <strain evidence="4 6">OGL-20</strain>
    </source>
</reference>
<reference evidence="3 5" key="1">
    <citation type="submission" date="2015-08" db="EMBL/GenBank/DDBJ databases">
        <title>Thermococcus thioreducens DSM 14981 genome sequencing.</title>
        <authorList>
            <person name="Hong S.-J."/>
            <person name="Kim M.-C."/>
            <person name="Shin J.-H."/>
        </authorList>
    </citation>
    <scope>NUCLEOTIDE SEQUENCE [LARGE SCALE GENOMIC DNA]</scope>
    <source>
        <strain evidence="3 5">DSM 14981</strain>
    </source>
</reference>
<accession>A0A0Q2XPR5</accession>
<dbReference type="EMBL" id="LIXN01000002">
    <property type="protein sequence ID" value="KQH83276.1"/>
    <property type="molecule type" value="Genomic_DNA"/>
</dbReference>
<keyword evidence="7" id="KW-1185">Reference proteome</keyword>
<dbReference type="Gene3D" id="3.30.2170.10">
    <property type="entry name" value="archaeoglobus fulgidus dsm 4304 superfamily"/>
    <property type="match status" value="1"/>
</dbReference>
<dbReference type="AlphaFoldDB" id="A0A0Q2XPR5"/>
<gene>
    <name evidence="2" type="ORF">A3L14_10670</name>
    <name evidence="3" type="ORF">AMR53_00940</name>
    <name evidence="4" type="ORF">SAMN05216170_2237</name>
</gene>
<evidence type="ECO:0000313" key="3">
    <source>
        <dbReference type="EMBL" id="KQH83276.1"/>
    </source>
</evidence>
<reference evidence="2 7" key="2">
    <citation type="submission" date="2016-04" db="EMBL/GenBank/DDBJ databases">
        <title>Complete genome sequence of Thermococcus thioreducens type strain OGL-20P.</title>
        <authorList>
            <person name="Oger P.M."/>
        </authorList>
    </citation>
    <scope>NUCLEOTIDE SEQUENCE [LARGE SCALE GENOMIC DNA]</scope>
    <source>
        <strain evidence="2 7">OGL-20P</strain>
    </source>
</reference>
<dbReference type="PANTHER" id="PTHR39518:SF2">
    <property type="entry name" value="UPF0215 PROTEIN MJ1150"/>
    <property type="match status" value="1"/>
</dbReference>
<dbReference type="Proteomes" id="UP000051862">
    <property type="component" value="Unassembled WGS sequence"/>
</dbReference>
<dbReference type="HAMAP" id="MF_00582">
    <property type="entry name" value="UPF0215"/>
    <property type="match status" value="1"/>
</dbReference>
<dbReference type="RefSeq" id="WP_055428482.1">
    <property type="nucleotide sequence ID" value="NZ_CP015105.1"/>
</dbReference>
<evidence type="ECO:0000313" key="2">
    <source>
        <dbReference type="EMBL" id="ASJ13313.1"/>
    </source>
</evidence>
<protein>
    <recommendedName>
        <fullName evidence="1">UPF0215 protein A3L14_10670</fullName>
    </recommendedName>
</protein>
<dbReference type="NCBIfam" id="NF001977">
    <property type="entry name" value="PRK00766.1"/>
    <property type="match status" value="1"/>
</dbReference>
<dbReference type="Proteomes" id="UP000182125">
    <property type="component" value="Unassembled WGS sequence"/>
</dbReference>